<evidence type="ECO:0000256" key="6">
    <source>
        <dbReference type="ARBA" id="ARBA00023288"/>
    </source>
</evidence>
<evidence type="ECO:0000256" key="3">
    <source>
        <dbReference type="ARBA" id="ARBA00022475"/>
    </source>
</evidence>
<dbReference type="STRING" id="1150864.MILUP08_40860"/>
<reference evidence="9" key="1">
    <citation type="journal article" date="2012" name="J. Bacteriol.">
        <title>Genome Sequence of Micromonospora lupini Lupac 08, Isolated from Root Nodules of Lupinus angustifolius.</title>
        <authorList>
            <person name="Alonso-Vega P."/>
            <person name="Normand P."/>
            <person name="Bacigalupe R."/>
            <person name="Pujic P."/>
            <person name="Lajus A."/>
            <person name="Vallenet D."/>
            <person name="Carro L."/>
            <person name="Coll P."/>
            <person name="Trujillo M.E."/>
        </authorList>
    </citation>
    <scope>NUCLEOTIDE SEQUENCE [LARGE SCALE GENOMIC DNA]</scope>
    <source>
        <strain evidence="9">Lupac 08</strain>
    </source>
</reference>
<keyword evidence="4" id="KW-0732">Signal</keyword>
<comment type="similarity">
    <text evidence="2">Belongs to the BMP lipoprotein family.</text>
</comment>
<dbReference type="GO" id="GO:0005886">
    <property type="term" value="C:plasma membrane"/>
    <property type="evidence" value="ECO:0007669"/>
    <property type="project" value="UniProtKB-SubCell"/>
</dbReference>
<dbReference type="Gene3D" id="3.40.50.2300">
    <property type="match status" value="2"/>
</dbReference>
<proteinExistence type="inferred from homology"/>
<evidence type="ECO:0000256" key="2">
    <source>
        <dbReference type="ARBA" id="ARBA00008610"/>
    </source>
</evidence>
<name>I0KWK2_9ACTN</name>
<organism evidence="8 9">
    <name type="scientific">Micromonospora lupini str. Lupac 08</name>
    <dbReference type="NCBI Taxonomy" id="1150864"/>
    <lineage>
        <taxon>Bacteria</taxon>
        <taxon>Bacillati</taxon>
        <taxon>Actinomycetota</taxon>
        <taxon>Actinomycetes</taxon>
        <taxon>Micromonosporales</taxon>
        <taxon>Micromonosporaceae</taxon>
        <taxon>Micromonospora</taxon>
    </lineage>
</organism>
<dbReference type="Pfam" id="PF02608">
    <property type="entry name" value="Bmp"/>
    <property type="match status" value="1"/>
</dbReference>
<evidence type="ECO:0000256" key="4">
    <source>
        <dbReference type="ARBA" id="ARBA00022729"/>
    </source>
</evidence>
<evidence type="ECO:0000256" key="5">
    <source>
        <dbReference type="ARBA" id="ARBA00023136"/>
    </source>
</evidence>
<dbReference type="PANTHER" id="PTHR34296:SF2">
    <property type="entry name" value="ABC TRANSPORTER GUANOSINE-BINDING PROTEIN NUPN"/>
    <property type="match status" value="1"/>
</dbReference>
<keyword evidence="3" id="KW-1003">Cell membrane</keyword>
<dbReference type="InterPro" id="IPR050957">
    <property type="entry name" value="BMP_lipoprotein"/>
</dbReference>
<keyword evidence="5" id="KW-0472">Membrane</keyword>
<protein>
    <submittedName>
        <fullName evidence="8">Basic membrane lipoprotein</fullName>
    </submittedName>
</protein>
<dbReference type="InterPro" id="IPR028082">
    <property type="entry name" value="Peripla_BP_I"/>
</dbReference>
<dbReference type="EMBL" id="CAIE01000010">
    <property type="protein sequence ID" value="CCH15949.1"/>
    <property type="molecule type" value="Genomic_DNA"/>
</dbReference>
<evidence type="ECO:0000313" key="9">
    <source>
        <dbReference type="Proteomes" id="UP000003448"/>
    </source>
</evidence>
<comment type="caution">
    <text evidence="8">The sequence shown here is derived from an EMBL/GenBank/DDBJ whole genome shotgun (WGS) entry which is preliminary data.</text>
</comment>
<dbReference type="InterPro" id="IPR003760">
    <property type="entry name" value="PnrA-like"/>
</dbReference>
<feature type="domain" description="ABC transporter substrate-binding protein PnrA-like" evidence="7">
    <location>
        <begin position="62"/>
        <end position="339"/>
    </location>
</feature>
<dbReference type="Proteomes" id="UP000003448">
    <property type="component" value="Unassembled WGS sequence"/>
</dbReference>
<dbReference type="AlphaFoldDB" id="I0KWK2"/>
<dbReference type="SUPFAM" id="SSF53822">
    <property type="entry name" value="Periplasmic binding protein-like I"/>
    <property type="match status" value="1"/>
</dbReference>
<dbReference type="CDD" id="cd06354">
    <property type="entry name" value="PBP1_PrnA-like"/>
    <property type="match status" value="1"/>
</dbReference>
<evidence type="ECO:0000259" key="7">
    <source>
        <dbReference type="Pfam" id="PF02608"/>
    </source>
</evidence>
<comment type="subcellular location">
    <subcellularLocation>
        <location evidence="1">Cell membrane</location>
        <topology evidence="1">Lipid-anchor</topology>
    </subcellularLocation>
</comment>
<dbReference type="eggNOG" id="COG1744">
    <property type="taxonomic scope" value="Bacteria"/>
</dbReference>
<evidence type="ECO:0000313" key="8">
    <source>
        <dbReference type="EMBL" id="CCH15949.1"/>
    </source>
</evidence>
<sequence>MGCHRTRRGVQWEGDVLRSVRGMRIASIFAVGGLVLSAASACGEAPDDDKNAGSGAKKYSACMVTDVGGIDDKSFNTSAWKGLQEAKAANDNIDIKFVASKAEADYEPNLTQFVNQKCDFILAVGGLMANATSKIAKANPNQQFGIVDANPGDANVYPMQFDTAQAAFQAGYLAAGMSKSGKVGTYGGLPIPPVTIFMDGFVDGVAYYNTTKKKNVQALGWNKETQKGSFTNDFAKQDEGKKVSDALVAQGADIIMPVAGGSGLGTTSAAKASGGKYNTIWVDVDGCESTPDCAAIITTVVKNIPEAVKEAVLKAAGGEKLQAKPGFVGTLANTGVSIAPFHDFESKVPAELKTEVDKIKADIAAGTITVTSKAQPTK</sequence>
<dbReference type="PANTHER" id="PTHR34296">
    <property type="entry name" value="TRANSCRIPTIONAL ACTIVATOR PROTEIN MED"/>
    <property type="match status" value="1"/>
</dbReference>
<accession>I0KWK2</accession>
<keyword evidence="9" id="KW-1185">Reference proteome</keyword>
<gene>
    <name evidence="8" type="ORF">MILUP08_40860</name>
</gene>
<keyword evidence="6 8" id="KW-0449">Lipoprotein</keyword>
<evidence type="ECO:0000256" key="1">
    <source>
        <dbReference type="ARBA" id="ARBA00004193"/>
    </source>
</evidence>